<feature type="region of interest" description="Disordered" evidence="1">
    <location>
        <begin position="1"/>
        <end position="24"/>
    </location>
</feature>
<feature type="domain" description="Reverse transcriptase" evidence="2">
    <location>
        <begin position="1"/>
        <end position="204"/>
    </location>
</feature>
<dbReference type="InterPro" id="IPR000477">
    <property type="entry name" value="RT_dom"/>
</dbReference>
<protein>
    <submittedName>
        <fullName evidence="3">Mitochondrial enolase superfamily member 1</fullName>
    </submittedName>
</protein>
<proteinExistence type="predicted"/>
<evidence type="ECO:0000259" key="2">
    <source>
        <dbReference type="PROSITE" id="PS50878"/>
    </source>
</evidence>
<accession>A0ABC9WJJ1</accession>
<sequence>MKTGKRANATPAFKKGRKKGPENYRPVSVTSVLAKVKEKMLPETTPRYMKDKVIRNSQHEFIKGKPCVNNLTAFCDEMTGLVDEDRAVDTVYPDFGKAFDGISHNIHIDKPTTCRLDKWAVRWIEIWLKDCAQRVVISYTKFNWRPVTSGGPQGSILGQVLCNIFINDLTDGMECSLSNLADDTKLGGYTRLLWWSQTLLSSAH</sequence>
<name>A0ABC9WJJ1_GRUJA</name>
<keyword evidence="4" id="KW-1185">Reference proteome</keyword>
<dbReference type="EMBL" id="BAAFJT010000003">
    <property type="protein sequence ID" value="GAB0185651.1"/>
    <property type="molecule type" value="Genomic_DNA"/>
</dbReference>
<dbReference type="PANTHER" id="PTHR33332">
    <property type="entry name" value="REVERSE TRANSCRIPTASE DOMAIN-CONTAINING PROTEIN"/>
    <property type="match status" value="1"/>
</dbReference>
<dbReference type="Pfam" id="PF00078">
    <property type="entry name" value="RVT_1"/>
    <property type="match status" value="1"/>
</dbReference>
<evidence type="ECO:0000313" key="3">
    <source>
        <dbReference type="EMBL" id="GAB0185651.1"/>
    </source>
</evidence>
<comment type="caution">
    <text evidence="3">The sequence shown here is derived from an EMBL/GenBank/DDBJ whole genome shotgun (WGS) entry which is preliminary data.</text>
</comment>
<organism evidence="3 4">
    <name type="scientific">Grus japonensis</name>
    <name type="common">Japanese crane</name>
    <name type="synonym">Red-crowned crane</name>
    <dbReference type="NCBI Taxonomy" id="30415"/>
    <lineage>
        <taxon>Eukaryota</taxon>
        <taxon>Metazoa</taxon>
        <taxon>Chordata</taxon>
        <taxon>Craniata</taxon>
        <taxon>Vertebrata</taxon>
        <taxon>Euteleostomi</taxon>
        <taxon>Archelosauria</taxon>
        <taxon>Archosauria</taxon>
        <taxon>Dinosauria</taxon>
        <taxon>Saurischia</taxon>
        <taxon>Theropoda</taxon>
        <taxon>Coelurosauria</taxon>
        <taxon>Aves</taxon>
        <taxon>Neognathae</taxon>
        <taxon>Neoaves</taxon>
        <taxon>Gruiformes</taxon>
        <taxon>Gruidae</taxon>
        <taxon>Grus</taxon>
    </lineage>
</organism>
<dbReference type="PROSITE" id="PS50878">
    <property type="entry name" value="RT_POL"/>
    <property type="match status" value="1"/>
</dbReference>
<evidence type="ECO:0000313" key="4">
    <source>
        <dbReference type="Proteomes" id="UP001623348"/>
    </source>
</evidence>
<reference evidence="3 4" key="1">
    <citation type="submission" date="2024-06" db="EMBL/GenBank/DDBJ databases">
        <title>The draft genome of Grus japonensis, version 3.</title>
        <authorList>
            <person name="Nabeshima K."/>
            <person name="Suzuki S."/>
            <person name="Onuma M."/>
        </authorList>
    </citation>
    <scope>NUCLEOTIDE SEQUENCE [LARGE SCALE GENOMIC DNA]</scope>
    <source>
        <strain evidence="3 4">451A</strain>
    </source>
</reference>
<dbReference type="Proteomes" id="UP001623348">
    <property type="component" value="Unassembled WGS sequence"/>
</dbReference>
<dbReference type="AlphaFoldDB" id="A0ABC9WJJ1"/>
<gene>
    <name evidence="3" type="ORF">GRJ2_001030400</name>
</gene>
<evidence type="ECO:0000256" key="1">
    <source>
        <dbReference type="SAM" id="MobiDB-lite"/>
    </source>
</evidence>